<dbReference type="InterPro" id="IPR020094">
    <property type="entry name" value="TruA/RsuA/RluB/E/F_N"/>
</dbReference>
<keyword evidence="2" id="KW-0694">RNA-binding</keyword>
<dbReference type="InterPro" id="IPR018496">
    <property type="entry name" value="PsdUridine_synth_RsuA/RluB_CS"/>
</dbReference>
<dbReference type="GO" id="GO:0006364">
    <property type="term" value="P:rRNA processing"/>
    <property type="evidence" value="ECO:0007669"/>
    <property type="project" value="UniProtKB-ARBA"/>
</dbReference>
<evidence type="ECO:0000313" key="9">
    <source>
        <dbReference type="EMBL" id="TXS95754.1"/>
    </source>
</evidence>
<evidence type="ECO:0000259" key="8">
    <source>
        <dbReference type="Pfam" id="PF00849"/>
    </source>
</evidence>
<dbReference type="PANTHER" id="PTHR47683:SF3">
    <property type="entry name" value="RIBOSOMAL LARGE SUBUNIT PSEUDOURIDINE SYNTHASE B"/>
    <property type="match status" value="1"/>
</dbReference>
<accession>A0A5C9A6X0</accession>
<dbReference type="GO" id="GO:0160139">
    <property type="term" value="F:23S rRNA pseudouridine(2605) synthase activity"/>
    <property type="evidence" value="ECO:0007669"/>
    <property type="project" value="UniProtKB-EC"/>
</dbReference>
<evidence type="ECO:0000256" key="2">
    <source>
        <dbReference type="ARBA" id="ARBA00022884"/>
    </source>
</evidence>
<keyword evidence="3 6" id="KW-0413">Isomerase</keyword>
<organism evidence="9 10">
    <name type="scientific">Parahaliea maris</name>
    <dbReference type="NCBI Taxonomy" id="2716870"/>
    <lineage>
        <taxon>Bacteria</taxon>
        <taxon>Pseudomonadati</taxon>
        <taxon>Pseudomonadota</taxon>
        <taxon>Gammaproteobacteria</taxon>
        <taxon>Cellvibrionales</taxon>
        <taxon>Halieaceae</taxon>
        <taxon>Parahaliea</taxon>
    </lineage>
</organism>
<dbReference type="Gene3D" id="3.30.70.1560">
    <property type="entry name" value="Alpha-L RNA-binding motif"/>
    <property type="match status" value="1"/>
</dbReference>
<dbReference type="PROSITE" id="PS01149">
    <property type="entry name" value="PSI_RSU"/>
    <property type="match status" value="1"/>
</dbReference>
<evidence type="ECO:0000256" key="3">
    <source>
        <dbReference type="ARBA" id="ARBA00023235"/>
    </source>
</evidence>
<evidence type="ECO:0000256" key="4">
    <source>
        <dbReference type="ARBA" id="ARBA00036944"/>
    </source>
</evidence>
<comment type="function">
    <text evidence="5">Responsible for synthesis of pseudouridine from uracil-2605 in 23S ribosomal RNA.</text>
</comment>
<dbReference type="SUPFAM" id="SSF55120">
    <property type="entry name" value="Pseudouridine synthase"/>
    <property type="match status" value="1"/>
</dbReference>
<dbReference type="InterPro" id="IPR042092">
    <property type="entry name" value="PsdUridine_s_RsuA/RluB/E/F_cat"/>
</dbReference>
<dbReference type="EC" id="5.4.99.-" evidence="6"/>
<dbReference type="RefSeq" id="WP_148067750.1">
    <property type="nucleotide sequence ID" value="NZ_VRZA01000002.1"/>
</dbReference>
<dbReference type="Gene3D" id="3.30.70.580">
    <property type="entry name" value="Pseudouridine synthase I, catalytic domain, N-terminal subdomain"/>
    <property type="match status" value="1"/>
</dbReference>
<feature type="region of interest" description="Disordered" evidence="7">
    <location>
        <begin position="177"/>
        <end position="228"/>
    </location>
</feature>
<dbReference type="GO" id="GO:0001522">
    <property type="term" value="P:pseudouridine synthesis"/>
    <property type="evidence" value="ECO:0007669"/>
    <property type="project" value="InterPro"/>
</dbReference>
<dbReference type="Proteomes" id="UP000321039">
    <property type="component" value="Unassembled WGS sequence"/>
</dbReference>
<dbReference type="NCBIfam" id="TIGR00093">
    <property type="entry name" value="pseudouridine synthase"/>
    <property type="match status" value="1"/>
</dbReference>
<dbReference type="PANTHER" id="PTHR47683">
    <property type="entry name" value="PSEUDOURIDINE SYNTHASE FAMILY PROTEIN-RELATED"/>
    <property type="match status" value="1"/>
</dbReference>
<gene>
    <name evidence="9" type="ORF">FV139_07770</name>
</gene>
<dbReference type="InterPro" id="IPR020103">
    <property type="entry name" value="PsdUridine_synth_cat_dom_sf"/>
</dbReference>
<comment type="similarity">
    <text evidence="1 6">Belongs to the pseudouridine synthase RsuA family.</text>
</comment>
<protein>
    <recommendedName>
        <fullName evidence="6">Pseudouridine synthase</fullName>
        <ecNumber evidence="6">5.4.99.-</ecNumber>
    </recommendedName>
</protein>
<sequence length="228" mass="25299">MPQLILFNKPFQVLSQFTDDGDGGAPRPTLADFLRAPGFRAAGRLDYDSEGLLLLTDNGALQQTIANPRHKRWKTYVVQVEGTVDDGALQRLAQGLELRDGPTLPAKARRIAAPEWLWPRQPPIRERKSVADSWLELSIREGRNRQVRRMTAAVGYPTLRLIRTRVGDWSLEKLAPGEHRVVEVDAPPAPSSARRRKQGGPGQGPANSRQGNGRGPAPKGGTRRSRRR</sequence>
<evidence type="ECO:0000313" key="10">
    <source>
        <dbReference type="Proteomes" id="UP000321039"/>
    </source>
</evidence>
<dbReference type="InterPro" id="IPR006145">
    <property type="entry name" value="PsdUridine_synth_RsuA/RluA"/>
</dbReference>
<keyword evidence="10" id="KW-1185">Reference proteome</keyword>
<evidence type="ECO:0000256" key="7">
    <source>
        <dbReference type="SAM" id="MobiDB-lite"/>
    </source>
</evidence>
<dbReference type="Pfam" id="PF00849">
    <property type="entry name" value="PseudoU_synth_2"/>
    <property type="match status" value="1"/>
</dbReference>
<comment type="catalytic activity">
    <reaction evidence="4">
        <text>uridine(2605) in 23S rRNA = pseudouridine(2605) in 23S rRNA</text>
        <dbReference type="Rhea" id="RHEA:42520"/>
        <dbReference type="Rhea" id="RHEA-COMP:10095"/>
        <dbReference type="Rhea" id="RHEA-COMP:10096"/>
        <dbReference type="ChEBI" id="CHEBI:65314"/>
        <dbReference type="ChEBI" id="CHEBI:65315"/>
        <dbReference type="EC" id="5.4.99.22"/>
    </reaction>
</comment>
<evidence type="ECO:0000256" key="5">
    <source>
        <dbReference type="ARBA" id="ARBA00037383"/>
    </source>
</evidence>
<dbReference type="InterPro" id="IPR050343">
    <property type="entry name" value="RsuA_PseudoU_synthase"/>
</dbReference>
<evidence type="ECO:0000256" key="1">
    <source>
        <dbReference type="ARBA" id="ARBA00008348"/>
    </source>
</evidence>
<dbReference type="AlphaFoldDB" id="A0A5C9A6X0"/>
<reference evidence="9 10" key="1">
    <citation type="submission" date="2019-08" db="EMBL/GenBank/DDBJ databases">
        <title>Parahaliea maris sp. nov., isolated from the surface seawater.</title>
        <authorList>
            <person name="Liu Y."/>
        </authorList>
    </citation>
    <scope>NUCLEOTIDE SEQUENCE [LARGE SCALE GENOMIC DNA]</scope>
    <source>
        <strain evidence="9 10">HSLHS9</strain>
    </source>
</reference>
<comment type="caution">
    <text evidence="9">The sequence shown here is derived from an EMBL/GenBank/DDBJ whole genome shotgun (WGS) entry which is preliminary data.</text>
</comment>
<dbReference type="InterPro" id="IPR000748">
    <property type="entry name" value="PsdUridine_synth_RsuA/RluB/E/F"/>
</dbReference>
<name>A0A5C9A6X0_9GAMM</name>
<evidence type="ECO:0000256" key="6">
    <source>
        <dbReference type="RuleBase" id="RU003887"/>
    </source>
</evidence>
<dbReference type="EMBL" id="VRZA01000002">
    <property type="protein sequence ID" value="TXS95754.1"/>
    <property type="molecule type" value="Genomic_DNA"/>
</dbReference>
<dbReference type="GO" id="GO:0003723">
    <property type="term" value="F:RNA binding"/>
    <property type="evidence" value="ECO:0007669"/>
    <property type="project" value="UniProtKB-KW"/>
</dbReference>
<feature type="domain" description="Pseudouridine synthase RsuA/RluA-like" evidence="8">
    <location>
        <begin position="4"/>
        <end position="153"/>
    </location>
</feature>
<proteinExistence type="inferred from homology"/>